<dbReference type="Gene3D" id="1.10.10.10">
    <property type="entry name" value="Winged helix-like DNA-binding domain superfamily/Winged helix DNA-binding domain"/>
    <property type="match status" value="1"/>
</dbReference>
<dbReference type="EMBL" id="QKZL01000015">
    <property type="protein sequence ID" value="PZX14201.1"/>
    <property type="molecule type" value="Genomic_DNA"/>
</dbReference>
<dbReference type="InterPro" id="IPR000014">
    <property type="entry name" value="PAS"/>
</dbReference>
<reference evidence="4 5" key="1">
    <citation type="submission" date="2018-06" db="EMBL/GenBank/DDBJ databases">
        <title>Genomic Encyclopedia of Archaeal and Bacterial Type Strains, Phase II (KMG-II): from individual species to whole genera.</title>
        <authorList>
            <person name="Goeker M."/>
        </authorList>
    </citation>
    <scope>NUCLEOTIDE SEQUENCE [LARGE SCALE GENOMIC DNA]</scope>
    <source>
        <strain evidence="4 5">DSM 22009</strain>
    </source>
</reference>
<dbReference type="PANTHER" id="PTHR43214:SF38">
    <property type="entry name" value="NITRATE_NITRITE RESPONSE REGULATOR PROTEIN NARL"/>
    <property type="match status" value="1"/>
</dbReference>
<dbReference type="GO" id="GO:0006355">
    <property type="term" value="P:regulation of DNA-templated transcription"/>
    <property type="evidence" value="ECO:0007669"/>
    <property type="project" value="InterPro"/>
</dbReference>
<name>A0A2W7N2F1_9RHOB</name>
<feature type="domain" description="PAS" evidence="3">
    <location>
        <begin position="266"/>
        <end position="313"/>
    </location>
</feature>
<dbReference type="Pfam" id="PF00989">
    <property type="entry name" value="PAS"/>
    <property type="match status" value="1"/>
</dbReference>
<dbReference type="PRINTS" id="PR00038">
    <property type="entry name" value="HTHLUXR"/>
</dbReference>
<accession>A0A2W7N2F1</accession>
<dbReference type="Pfam" id="PF00196">
    <property type="entry name" value="GerE"/>
    <property type="match status" value="1"/>
</dbReference>
<sequence length="503" mass="55382">MAKTKAPRAARDHGQLQQLISGLGEGIVLVDLDETILWANEAALAMHGVEALTDLGKDMSEYRERFRLTYRNNHPIKEGTFPVEKVIAGEASGEITVEVSPADAPETEWTQTIRCFVITDKENVPDYLVLVLRDETARFEAEGRFESAFNANPAPAIICRLADLCFVRVNRGFLELTGCRNEDLVGQSIYAFDILADRGDRETALNCLREGRTIPQREATLTLPDGRRKSVIVAGQPIEVSDEPCMLFTFVDLDPRNRAERASRHSEERFSKAFDLSPVALAICNFDRLDFLNVNAAFARLTGYAEEQVIARNPRDLKLWAEADTQKTMLDALKADGNIVGLDVGLSTADGAPVDCLIAADTITLNDQSCVLLVIQDIGEQKRTEAELVAAIEAVMADTSWFSRGIVEKLGTLRQTSRRNIPSAETASLTNRERDVLDLVCEGQSDAEMAATLCLSPHTIRNHLTSLYRKIGVKRRAAAIAWARDCGIVHGKRTPKASGGKKG</sequence>
<proteinExistence type="predicted"/>
<dbReference type="InterPro" id="IPR016032">
    <property type="entry name" value="Sig_transdc_resp-reg_C-effctor"/>
</dbReference>
<dbReference type="RefSeq" id="WP_111538093.1">
    <property type="nucleotide sequence ID" value="NZ_QKZL01000015.1"/>
</dbReference>
<dbReference type="CDD" id="cd00130">
    <property type="entry name" value="PAS"/>
    <property type="match status" value="3"/>
</dbReference>
<dbReference type="Pfam" id="PF13426">
    <property type="entry name" value="PAS_9"/>
    <property type="match status" value="1"/>
</dbReference>
<gene>
    <name evidence="4" type="ORF">LX81_03000</name>
</gene>
<keyword evidence="5" id="KW-1185">Reference proteome</keyword>
<protein>
    <submittedName>
        <fullName evidence="4">PAS domain S-box-containing protein</fullName>
    </submittedName>
</protein>
<dbReference type="InterPro" id="IPR039420">
    <property type="entry name" value="WalR-like"/>
</dbReference>
<keyword evidence="1" id="KW-0238">DNA-binding</keyword>
<evidence type="ECO:0000313" key="5">
    <source>
        <dbReference type="Proteomes" id="UP000248916"/>
    </source>
</evidence>
<evidence type="ECO:0000256" key="1">
    <source>
        <dbReference type="ARBA" id="ARBA00023125"/>
    </source>
</evidence>
<comment type="caution">
    <text evidence="4">The sequence shown here is derived from an EMBL/GenBank/DDBJ whole genome shotgun (WGS) entry which is preliminary data.</text>
</comment>
<dbReference type="InterPro" id="IPR036388">
    <property type="entry name" value="WH-like_DNA-bd_sf"/>
</dbReference>
<evidence type="ECO:0000259" key="2">
    <source>
        <dbReference type="PROSITE" id="PS50043"/>
    </source>
</evidence>
<organism evidence="4 5">
    <name type="scientific">Palleronia aestuarii</name>
    <dbReference type="NCBI Taxonomy" id="568105"/>
    <lineage>
        <taxon>Bacteria</taxon>
        <taxon>Pseudomonadati</taxon>
        <taxon>Pseudomonadota</taxon>
        <taxon>Alphaproteobacteria</taxon>
        <taxon>Rhodobacterales</taxon>
        <taxon>Roseobacteraceae</taxon>
        <taxon>Palleronia</taxon>
    </lineage>
</organism>
<evidence type="ECO:0000259" key="3">
    <source>
        <dbReference type="PROSITE" id="PS50112"/>
    </source>
</evidence>
<dbReference type="PROSITE" id="PS50043">
    <property type="entry name" value="HTH_LUXR_2"/>
    <property type="match status" value="1"/>
</dbReference>
<dbReference type="PANTHER" id="PTHR43214">
    <property type="entry name" value="TWO-COMPONENT RESPONSE REGULATOR"/>
    <property type="match status" value="1"/>
</dbReference>
<dbReference type="SMART" id="SM00421">
    <property type="entry name" value="HTH_LUXR"/>
    <property type="match status" value="1"/>
</dbReference>
<dbReference type="SMART" id="SM00091">
    <property type="entry name" value="PAS"/>
    <property type="match status" value="3"/>
</dbReference>
<dbReference type="CDD" id="cd06170">
    <property type="entry name" value="LuxR_C_like"/>
    <property type="match status" value="1"/>
</dbReference>
<evidence type="ECO:0000313" key="4">
    <source>
        <dbReference type="EMBL" id="PZX14201.1"/>
    </source>
</evidence>
<dbReference type="InterPro" id="IPR000792">
    <property type="entry name" value="Tscrpt_reg_LuxR_C"/>
</dbReference>
<dbReference type="PROSITE" id="PS50112">
    <property type="entry name" value="PAS"/>
    <property type="match status" value="1"/>
</dbReference>
<dbReference type="Proteomes" id="UP000248916">
    <property type="component" value="Unassembled WGS sequence"/>
</dbReference>
<dbReference type="SUPFAM" id="SSF55785">
    <property type="entry name" value="PYP-like sensor domain (PAS domain)"/>
    <property type="match status" value="3"/>
</dbReference>
<dbReference type="InterPro" id="IPR013767">
    <property type="entry name" value="PAS_fold"/>
</dbReference>
<dbReference type="NCBIfam" id="TIGR00229">
    <property type="entry name" value="sensory_box"/>
    <property type="match status" value="2"/>
</dbReference>
<dbReference type="AlphaFoldDB" id="A0A2W7N2F1"/>
<dbReference type="SUPFAM" id="SSF46894">
    <property type="entry name" value="C-terminal effector domain of the bipartite response regulators"/>
    <property type="match status" value="1"/>
</dbReference>
<dbReference type="InterPro" id="IPR035965">
    <property type="entry name" value="PAS-like_dom_sf"/>
</dbReference>
<dbReference type="OrthoDB" id="9810375at2"/>
<dbReference type="GO" id="GO:0003677">
    <property type="term" value="F:DNA binding"/>
    <property type="evidence" value="ECO:0007669"/>
    <property type="project" value="UniProtKB-KW"/>
</dbReference>
<feature type="domain" description="HTH luxR-type" evidence="2">
    <location>
        <begin position="422"/>
        <end position="487"/>
    </location>
</feature>
<dbReference type="Gene3D" id="3.30.450.20">
    <property type="entry name" value="PAS domain"/>
    <property type="match status" value="3"/>
</dbReference>
<dbReference type="Pfam" id="PF13188">
    <property type="entry name" value="PAS_8"/>
    <property type="match status" value="1"/>
</dbReference>